<dbReference type="AlphaFoldDB" id="A0AAN8REG7"/>
<dbReference type="Proteomes" id="UP001313282">
    <property type="component" value="Unassembled WGS sequence"/>
</dbReference>
<accession>A0AAN8REG7</accession>
<protein>
    <submittedName>
        <fullName evidence="2">Uncharacterized protein</fullName>
    </submittedName>
</protein>
<reference evidence="2 3" key="1">
    <citation type="submission" date="2019-10" db="EMBL/GenBank/DDBJ databases">
        <authorList>
            <person name="Palmer J.M."/>
        </authorList>
    </citation>
    <scope>NUCLEOTIDE SEQUENCE [LARGE SCALE GENOMIC DNA]</scope>
    <source>
        <strain evidence="2 3">TWF718</strain>
    </source>
</reference>
<evidence type="ECO:0000313" key="2">
    <source>
        <dbReference type="EMBL" id="KAK6335187.1"/>
    </source>
</evidence>
<feature type="region of interest" description="Disordered" evidence="1">
    <location>
        <begin position="89"/>
        <end position="145"/>
    </location>
</feature>
<proteinExistence type="predicted"/>
<organism evidence="2 3">
    <name type="scientific">Orbilia javanica</name>
    <dbReference type="NCBI Taxonomy" id="47235"/>
    <lineage>
        <taxon>Eukaryota</taxon>
        <taxon>Fungi</taxon>
        <taxon>Dikarya</taxon>
        <taxon>Ascomycota</taxon>
        <taxon>Pezizomycotina</taxon>
        <taxon>Orbiliomycetes</taxon>
        <taxon>Orbiliales</taxon>
        <taxon>Orbiliaceae</taxon>
        <taxon>Orbilia</taxon>
    </lineage>
</organism>
<feature type="compositionally biased region" description="Basic and acidic residues" evidence="1">
    <location>
        <begin position="104"/>
        <end position="123"/>
    </location>
</feature>
<keyword evidence="3" id="KW-1185">Reference proteome</keyword>
<dbReference type="EMBL" id="JAVHNR010000008">
    <property type="protein sequence ID" value="KAK6335187.1"/>
    <property type="molecule type" value="Genomic_DNA"/>
</dbReference>
<feature type="region of interest" description="Disordered" evidence="1">
    <location>
        <begin position="189"/>
        <end position="219"/>
    </location>
</feature>
<evidence type="ECO:0000256" key="1">
    <source>
        <dbReference type="SAM" id="MobiDB-lite"/>
    </source>
</evidence>
<sequence>MVKVTIYSSGAHYGPLKPAAPLRYDMRDVTNPPRQLRGSMDGRSKKLRDHLMNDKDFIALLETIQNDILQEIERLEKLECGKGKEVNVGVEGDKEAAPTQEIQQGRDEAEQKCSIDAELHDKGNVPPDEEETASEASISGDQCDSDNENGPTIFVNCFCQLGRHRSASMVEALARLKWPAGTDIEVIHRDIDKDRRSSGKQKRVGKSSRMRGDNGFAED</sequence>
<feature type="compositionally biased region" description="Basic residues" evidence="1">
    <location>
        <begin position="198"/>
        <end position="209"/>
    </location>
</feature>
<gene>
    <name evidence="2" type="ORF">TWF718_010624</name>
</gene>
<name>A0AAN8REG7_9PEZI</name>
<comment type="caution">
    <text evidence="2">The sequence shown here is derived from an EMBL/GenBank/DDBJ whole genome shotgun (WGS) entry which is preliminary data.</text>
</comment>
<evidence type="ECO:0000313" key="3">
    <source>
        <dbReference type="Proteomes" id="UP001313282"/>
    </source>
</evidence>